<keyword evidence="4" id="KW-0028">Amino-acid biosynthesis</keyword>
<dbReference type="Gene3D" id="3.30.470.10">
    <property type="match status" value="1"/>
</dbReference>
<comment type="caution">
    <text evidence="9">The sequence shown here is derived from an EMBL/GenBank/DDBJ whole genome shotgun (WGS) entry which is preliminary data.</text>
</comment>
<dbReference type="GO" id="GO:0004084">
    <property type="term" value="F:branched-chain-amino-acid transaminase activity"/>
    <property type="evidence" value="ECO:0007669"/>
    <property type="project" value="InterPro"/>
</dbReference>
<dbReference type="OrthoDB" id="1732691at2759"/>
<name>A0A8K0JGK3_9TREE</name>
<protein>
    <recommendedName>
        <fullName evidence="11">Branched-chain-amino-acid aminotransferase</fullName>
    </recommendedName>
</protein>
<keyword evidence="6" id="KW-0663">Pyridoxal phosphate</keyword>
<dbReference type="PANTHER" id="PTHR11825">
    <property type="entry name" value="SUBGROUP IIII AMINOTRANSFERASE"/>
    <property type="match status" value="1"/>
</dbReference>
<comment type="similarity">
    <text evidence="2">Belongs to the class-IV pyridoxal-phosphate-dependent aminotransferase family.</text>
</comment>
<keyword evidence="10" id="KW-1185">Reference proteome</keyword>
<dbReference type="GO" id="GO:0009098">
    <property type="term" value="P:L-leucine biosynthetic process"/>
    <property type="evidence" value="ECO:0007669"/>
    <property type="project" value="TreeGrafter"/>
</dbReference>
<accession>A0A8K0JGK3</accession>
<organism evidence="9 10">
    <name type="scientific">Filobasidium floriforme</name>
    <dbReference type="NCBI Taxonomy" id="5210"/>
    <lineage>
        <taxon>Eukaryota</taxon>
        <taxon>Fungi</taxon>
        <taxon>Dikarya</taxon>
        <taxon>Basidiomycota</taxon>
        <taxon>Agaricomycotina</taxon>
        <taxon>Tremellomycetes</taxon>
        <taxon>Filobasidiales</taxon>
        <taxon>Filobasidiaceae</taxon>
        <taxon>Filobasidium</taxon>
    </lineage>
</organism>
<evidence type="ECO:0000313" key="9">
    <source>
        <dbReference type="EMBL" id="KAG7529428.1"/>
    </source>
</evidence>
<gene>
    <name evidence="9" type="ORF">FFLO_05656</name>
</gene>
<evidence type="ECO:0000313" key="10">
    <source>
        <dbReference type="Proteomes" id="UP000812966"/>
    </source>
</evidence>
<evidence type="ECO:0000256" key="6">
    <source>
        <dbReference type="ARBA" id="ARBA00022898"/>
    </source>
</evidence>
<dbReference type="Proteomes" id="UP000812966">
    <property type="component" value="Unassembled WGS sequence"/>
</dbReference>
<evidence type="ECO:0000256" key="8">
    <source>
        <dbReference type="PIRSR" id="PIRSR006468-1"/>
    </source>
</evidence>
<comment type="cofactor">
    <cofactor evidence="1">
        <name>pyridoxal 5'-phosphate</name>
        <dbReference type="ChEBI" id="CHEBI:597326"/>
    </cofactor>
</comment>
<feature type="modified residue" description="N6-(pyridoxal phosphate)lysine" evidence="8">
    <location>
        <position position="269"/>
    </location>
</feature>
<dbReference type="EMBL" id="JABELV010000150">
    <property type="protein sequence ID" value="KAG7529428.1"/>
    <property type="molecule type" value="Genomic_DNA"/>
</dbReference>
<dbReference type="Gene3D" id="3.20.10.10">
    <property type="entry name" value="D-amino Acid Aminotransferase, subunit A, domain 2"/>
    <property type="match status" value="1"/>
</dbReference>
<evidence type="ECO:0000256" key="5">
    <source>
        <dbReference type="ARBA" id="ARBA00022679"/>
    </source>
</evidence>
<dbReference type="GO" id="GO:0009099">
    <property type="term" value="P:L-valine biosynthetic process"/>
    <property type="evidence" value="ECO:0007669"/>
    <property type="project" value="TreeGrafter"/>
</dbReference>
<dbReference type="PANTHER" id="PTHR11825:SF44">
    <property type="entry name" value="BRANCHED-CHAIN-AMINO-ACID AMINOTRANSFERASE"/>
    <property type="match status" value="1"/>
</dbReference>
<dbReference type="InterPro" id="IPR005786">
    <property type="entry name" value="B_amino_transII"/>
</dbReference>
<keyword evidence="3" id="KW-0032">Aminotransferase</keyword>
<dbReference type="InterPro" id="IPR043131">
    <property type="entry name" value="BCAT-like_N"/>
</dbReference>
<dbReference type="SUPFAM" id="SSF56752">
    <property type="entry name" value="D-aminoacid aminotransferase-like PLP-dependent enzymes"/>
    <property type="match status" value="2"/>
</dbReference>
<reference evidence="9" key="1">
    <citation type="submission" date="2020-04" db="EMBL/GenBank/DDBJ databases">
        <title>Analysis of mating type loci in Filobasidium floriforme.</title>
        <authorList>
            <person name="Nowrousian M."/>
        </authorList>
    </citation>
    <scope>NUCLEOTIDE SEQUENCE</scope>
    <source>
        <strain evidence="9">CBS 6242</strain>
    </source>
</reference>
<dbReference type="PIRSF" id="PIRSF006468">
    <property type="entry name" value="BCAT1"/>
    <property type="match status" value="1"/>
</dbReference>
<dbReference type="InterPro" id="IPR033939">
    <property type="entry name" value="BCAT_family"/>
</dbReference>
<proteinExistence type="inferred from homology"/>
<dbReference type="InterPro" id="IPR001544">
    <property type="entry name" value="Aminotrans_IV"/>
</dbReference>
<evidence type="ECO:0000256" key="3">
    <source>
        <dbReference type="ARBA" id="ARBA00022576"/>
    </source>
</evidence>
<dbReference type="InterPro" id="IPR043132">
    <property type="entry name" value="BCAT-like_C"/>
</dbReference>
<sequence>MTQGSEIVITGTTDLSGKYVADHKLRILDPSKLKVTKTQNPKSLPEDMKFVWGATFTDHMLICQHDPEIGWLDPEIRPYGPLQLDPASTCLHYAPALFEGMKAYRTSQPGSKPLLFRPDMNMARMRRSADRVQLPDFDAEAMIELIRQLVKLDEHLIPPPPNALYIRPTMIGTRPTLGVAPSTHAMIYVILSPVGPFFPTKNTAGPPLPIPSVENVAFSNGSSSEPTDSANHLNGTNSTIEWQANFDTISLLATTSAIRAWPGGVGEYKLAGNYAPCFKPQKAALAKGYQQNLWCLEDKEGVMKVTECGQMNFMVVLEKKREGNVVEVELATPNLDGTILPGVTRDSILTLFRAHADAKTDSDRLPHLSSDFRLTVSERPISLEELVQASQEGKILEAFGTGTAAVLCPVKRIGLEDGRPDMEIPTYSGGLGPLARAVFERVSEIQEGKVPGHQWIVEI</sequence>
<dbReference type="GO" id="GO:0005739">
    <property type="term" value="C:mitochondrion"/>
    <property type="evidence" value="ECO:0007669"/>
    <property type="project" value="TreeGrafter"/>
</dbReference>
<dbReference type="InterPro" id="IPR036038">
    <property type="entry name" value="Aminotransferase-like"/>
</dbReference>
<evidence type="ECO:0000256" key="7">
    <source>
        <dbReference type="ARBA" id="ARBA00023304"/>
    </source>
</evidence>
<evidence type="ECO:0000256" key="4">
    <source>
        <dbReference type="ARBA" id="ARBA00022605"/>
    </source>
</evidence>
<evidence type="ECO:0000256" key="1">
    <source>
        <dbReference type="ARBA" id="ARBA00001933"/>
    </source>
</evidence>
<keyword evidence="5" id="KW-0808">Transferase</keyword>
<evidence type="ECO:0008006" key="11">
    <source>
        <dbReference type="Google" id="ProtNLM"/>
    </source>
</evidence>
<dbReference type="Pfam" id="PF01063">
    <property type="entry name" value="Aminotran_4"/>
    <property type="match status" value="1"/>
</dbReference>
<evidence type="ECO:0000256" key="2">
    <source>
        <dbReference type="ARBA" id="ARBA00009320"/>
    </source>
</evidence>
<dbReference type="CDD" id="cd01557">
    <property type="entry name" value="BCAT_beta_family"/>
    <property type="match status" value="1"/>
</dbReference>
<dbReference type="AlphaFoldDB" id="A0A8K0JGK3"/>
<keyword evidence="7" id="KW-0100">Branched-chain amino acid biosynthesis</keyword>